<dbReference type="Proteomes" id="UP000299102">
    <property type="component" value="Unassembled WGS sequence"/>
</dbReference>
<organism evidence="1 2">
    <name type="scientific">Eumeta variegata</name>
    <name type="common">Bagworm moth</name>
    <name type="synonym">Eumeta japonica</name>
    <dbReference type="NCBI Taxonomy" id="151549"/>
    <lineage>
        <taxon>Eukaryota</taxon>
        <taxon>Metazoa</taxon>
        <taxon>Ecdysozoa</taxon>
        <taxon>Arthropoda</taxon>
        <taxon>Hexapoda</taxon>
        <taxon>Insecta</taxon>
        <taxon>Pterygota</taxon>
        <taxon>Neoptera</taxon>
        <taxon>Endopterygota</taxon>
        <taxon>Lepidoptera</taxon>
        <taxon>Glossata</taxon>
        <taxon>Ditrysia</taxon>
        <taxon>Tineoidea</taxon>
        <taxon>Psychidae</taxon>
        <taxon>Oiketicinae</taxon>
        <taxon>Eumeta</taxon>
    </lineage>
</organism>
<evidence type="ECO:0000313" key="1">
    <source>
        <dbReference type="EMBL" id="GBP33301.1"/>
    </source>
</evidence>
<gene>
    <name evidence="1" type="ORF">EVAR_30889_1</name>
</gene>
<dbReference type="OrthoDB" id="10049357at2759"/>
<name>A0A4C1V3E3_EUMVA</name>
<protein>
    <submittedName>
        <fullName evidence="1">Uncharacterized protein</fullName>
    </submittedName>
</protein>
<evidence type="ECO:0000313" key="2">
    <source>
        <dbReference type="Proteomes" id="UP000299102"/>
    </source>
</evidence>
<proteinExistence type="predicted"/>
<keyword evidence="2" id="KW-1185">Reference proteome</keyword>
<dbReference type="EMBL" id="BGZK01000272">
    <property type="protein sequence ID" value="GBP33301.1"/>
    <property type="molecule type" value="Genomic_DNA"/>
</dbReference>
<dbReference type="AlphaFoldDB" id="A0A4C1V3E3"/>
<reference evidence="1 2" key="1">
    <citation type="journal article" date="2019" name="Commun. Biol.">
        <title>The bagworm genome reveals a unique fibroin gene that provides high tensile strength.</title>
        <authorList>
            <person name="Kono N."/>
            <person name="Nakamura H."/>
            <person name="Ohtoshi R."/>
            <person name="Tomita M."/>
            <person name="Numata K."/>
            <person name="Arakawa K."/>
        </authorList>
    </citation>
    <scope>NUCLEOTIDE SEQUENCE [LARGE SCALE GENOMIC DNA]</scope>
</reference>
<sequence length="191" mass="21042">MCVELDQDDVMRATGRLDRHQSLDAEKTPLRASYSSVNGAEYIGKTDDAATGELPAERLKAHEPPFNCSAIDYFGPMIVTQPVSRRRPPYSHSVASWRDGHADRDVLRHATNFTGQQGIKGSSIGSGKVCSGKTNSMEIHFHPARHMGGAWERMIRTIKAPCMPVQEGASQERRCLLLEVEHIVNAAVDTS</sequence>
<comment type="caution">
    <text evidence="1">The sequence shown here is derived from an EMBL/GenBank/DDBJ whole genome shotgun (WGS) entry which is preliminary data.</text>
</comment>
<accession>A0A4C1V3E3</accession>